<dbReference type="KEGG" id="vvy:VVA1525"/>
<organism evidence="1 2">
    <name type="scientific">Vibrio vulnificus (strain YJ016)</name>
    <dbReference type="NCBI Taxonomy" id="196600"/>
    <lineage>
        <taxon>Bacteria</taxon>
        <taxon>Pseudomonadati</taxon>
        <taxon>Pseudomonadota</taxon>
        <taxon>Gammaproteobacteria</taxon>
        <taxon>Vibrionales</taxon>
        <taxon>Vibrionaceae</taxon>
        <taxon>Vibrio</taxon>
    </lineage>
</organism>
<accession>Q7MC62</accession>
<protein>
    <submittedName>
        <fullName evidence="1">Uncharacterized protein</fullName>
    </submittedName>
</protein>
<evidence type="ECO:0000313" key="2">
    <source>
        <dbReference type="Proteomes" id="UP000002675"/>
    </source>
</evidence>
<name>Q7MC62_VIBVY</name>
<sequence>MIAGHLNIKSFIVTIYPLMDAILTIKNRCLSWDIFYCAE</sequence>
<proteinExistence type="predicted"/>
<dbReference type="HOGENOM" id="CLU_3319237_0_0_6"/>
<dbReference type="AlphaFoldDB" id="Q7MC62"/>
<dbReference type="EMBL" id="BA000038">
    <property type="protein sequence ID" value="BAC97551.1"/>
    <property type="molecule type" value="Genomic_DNA"/>
</dbReference>
<dbReference type="Proteomes" id="UP000002675">
    <property type="component" value="Chromosome II"/>
</dbReference>
<reference evidence="1 2" key="1">
    <citation type="journal article" date="2003" name="Genome Res.">
        <title>Comparative genome analysis of Vibrio vulnificus, a marine pathogen.</title>
        <authorList>
            <person name="Chen C.Y."/>
            <person name="Wu K.M."/>
            <person name="Chang Y.C."/>
            <person name="Chang C.H."/>
            <person name="Tsai H.C."/>
            <person name="Liao T.L."/>
            <person name="Liu Y.M."/>
            <person name="Chen H.J."/>
            <person name="Shen A.B."/>
            <person name="Li J.C."/>
            <person name="Su T.L."/>
            <person name="Shao C.P."/>
            <person name="Lee C.T."/>
            <person name="Hor L.I."/>
            <person name="Tsai S.F."/>
        </authorList>
    </citation>
    <scope>NUCLEOTIDE SEQUENCE [LARGE SCALE GENOMIC DNA]</scope>
    <source>
        <strain evidence="1 2">YJ016</strain>
    </source>
</reference>
<evidence type="ECO:0000313" key="1">
    <source>
        <dbReference type="EMBL" id="BAC97551.1"/>
    </source>
</evidence>
<gene>
    <name evidence="1" type="ordered locus">VVA1525</name>
</gene>